<dbReference type="PANTHER" id="PTHR40700:SF1">
    <property type="entry name" value="DUF63 DOMAIN-CONTAINING PROTEIN"/>
    <property type="match status" value="1"/>
</dbReference>
<feature type="transmembrane region" description="Helical" evidence="1">
    <location>
        <begin position="229"/>
        <end position="248"/>
    </location>
</feature>
<dbReference type="PANTHER" id="PTHR40700">
    <property type="entry name" value="HYPOTHETICAL MEMBRANE PROTEIN, CONSERVED, DUF63 FAMILY"/>
    <property type="match status" value="1"/>
</dbReference>
<dbReference type="RefSeq" id="WP_159762720.1">
    <property type="nucleotide sequence ID" value="NZ_WUUT01000001.1"/>
</dbReference>
<organism evidence="2 3">
    <name type="scientific">Halovenus carboxidivorans</name>
    <dbReference type="NCBI Taxonomy" id="2692199"/>
    <lineage>
        <taxon>Archaea</taxon>
        <taxon>Methanobacteriati</taxon>
        <taxon>Methanobacteriota</taxon>
        <taxon>Stenosarchaea group</taxon>
        <taxon>Halobacteria</taxon>
        <taxon>Halobacteriales</taxon>
        <taxon>Haloarculaceae</taxon>
        <taxon>Halovenus</taxon>
    </lineage>
</organism>
<comment type="caution">
    <text evidence="2">The sequence shown here is derived from an EMBL/GenBank/DDBJ whole genome shotgun (WGS) entry which is preliminary data.</text>
</comment>
<feature type="transmembrane region" description="Helical" evidence="1">
    <location>
        <begin position="82"/>
        <end position="102"/>
    </location>
</feature>
<keyword evidence="1" id="KW-0812">Transmembrane</keyword>
<evidence type="ECO:0000313" key="2">
    <source>
        <dbReference type="EMBL" id="MXR50607.1"/>
    </source>
</evidence>
<dbReference type="Proteomes" id="UP000466535">
    <property type="component" value="Unassembled WGS sequence"/>
</dbReference>
<feature type="transmembrane region" description="Helical" evidence="1">
    <location>
        <begin position="114"/>
        <end position="133"/>
    </location>
</feature>
<evidence type="ECO:0000313" key="3">
    <source>
        <dbReference type="Proteomes" id="UP000466535"/>
    </source>
</evidence>
<feature type="transmembrane region" description="Helical" evidence="1">
    <location>
        <begin position="260"/>
        <end position="282"/>
    </location>
</feature>
<feature type="transmembrane region" description="Helical" evidence="1">
    <location>
        <begin position="45"/>
        <end position="62"/>
    </location>
</feature>
<gene>
    <name evidence="2" type="ORF">GRX03_03150</name>
</gene>
<dbReference type="OrthoDB" id="308209at2157"/>
<dbReference type="EMBL" id="WUUT01000001">
    <property type="protein sequence ID" value="MXR50607.1"/>
    <property type="molecule type" value="Genomic_DNA"/>
</dbReference>
<dbReference type="Pfam" id="PF01889">
    <property type="entry name" value="DUF63"/>
    <property type="match status" value="1"/>
</dbReference>
<feature type="transmembrane region" description="Helical" evidence="1">
    <location>
        <begin position="14"/>
        <end position="33"/>
    </location>
</feature>
<feature type="transmembrane region" description="Helical" evidence="1">
    <location>
        <begin position="145"/>
        <end position="166"/>
    </location>
</feature>
<evidence type="ECO:0000256" key="1">
    <source>
        <dbReference type="SAM" id="Phobius"/>
    </source>
</evidence>
<keyword evidence="1" id="KW-0472">Membrane</keyword>
<feature type="transmembrane region" description="Helical" evidence="1">
    <location>
        <begin position="178"/>
        <end position="198"/>
    </location>
</feature>
<protein>
    <submittedName>
        <fullName evidence="2">DUF63 family protein</fullName>
    </submittedName>
</protein>
<accession>A0A6B0T046</accession>
<dbReference type="InterPro" id="IPR002749">
    <property type="entry name" value="DUF63"/>
</dbReference>
<sequence length="284" mass="30444">MAAPFSEFVVPGPIQSAALVIGAGTIVVLLYALRPPLTQRTVLSFIPWMISGSILHVFWQLGYMLQRQLYPEPVAPLFSAPAVYLTTFIALGAVWVVSATIVPSYDRSDRIATYIFTIGVGVLLPLLGLVLWQGLDERLAPMDPIWPVLGLVLSLVLTVLIYIAIGAWRTYVIAQTKYVGAFVLFAHVFDGVTTAIGVDVLGAGERSAVPAAILEFAAGLPVADTLGTGWLFVLVKITLASAIVVTFADYVEDEPSQANLLLTIIAIVGMGPAVNNFFLFLLSP</sequence>
<keyword evidence="1" id="KW-1133">Transmembrane helix</keyword>
<keyword evidence="3" id="KW-1185">Reference proteome</keyword>
<reference evidence="2 3" key="1">
    <citation type="submission" date="2019-12" db="EMBL/GenBank/DDBJ databases">
        <title>Isolation and characterization of three novel carbon monoxide-oxidizing members of Halobacteria from salione crusts and soils.</title>
        <authorList>
            <person name="Myers M.R."/>
            <person name="King G.M."/>
        </authorList>
    </citation>
    <scope>NUCLEOTIDE SEQUENCE [LARGE SCALE GENOMIC DNA]</scope>
    <source>
        <strain evidence="2 3">WSH3</strain>
    </source>
</reference>
<name>A0A6B0T046_9EURY</name>
<dbReference type="AlphaFoldDB" id="A0A6B0T046"/>
<proteinExistence type="predicted"/>